<accession>A0A0B1SJ77</accession>
<proteinExistence type="predicted"/>
<reference evidence="1 2" key="1">
    <citation type="submission" date="2014-03" db="EMBL/GenBank/DDBJ databases">
        <title>Draft genome of the hookworm Oesophagostomum dentatum.</title>
        <authorList>
            <person name="Mitreva M."/>
        </authorList>
    </citation>
    <scope>NUCLEOTIDE SEQUENCE [LARGE SCALE GENOMIC DNA]</scope>
    <source>
        <strain evidence="1 2">OD-Hann</strain>
    </source>
</reference>
<dbReference type="Proteomes" id="UP000053660">
    <property type="component" value="Unassembled WGS sequence"/>
</dbReference>
<protein>
    <submittedName>
        <fullName evidence="1">Uncharacterized protein</fullName>
    </submittedName>
</protein>
<evidence type="ECO:0000313" key="2">
    <source>
        <dbReference type="Proteomes" id="UP000053660"/>
    </source>
</evidence>
<dbReference type="AlphaFoldDB" id="A0A0B1SJ77"/>
<organism evidence="1 2">
    <name type="scientific">Oesophagostomum dentatum</name>
    <name type="common">Nodular worm</name>
    <dbReference type="NCBI Taxonomy" id="61180"/>
    <lineage>
        <taxon>Eukaryota</taxon>
        <taxon>Metazoa</taxon>
        <taxon>Ecdysozoa</taxon>
        <taxon>Nematoda</taxon>
        <taxon>Chromadorea</taxon>
        <taxon>Rhabditida</taxon>
        <taxon>Rhabditina</taxon>
        <taxon>Rhabditomorpha</taxon>
        <taxon>Strongyloidea</taxon>
        <taxon>Strongylidae</taxon>
        <taxon>Oesophagostomum</taxon>
    </lineage>
</organism>
<sequence>MCLGSNACVYSSPASAASRVLLKMFVQPGMLVEPAEMYLKI</sequence>
<gene>
    <name evidence="1" type="ORF">OESDEN_14883</name>
</gene>
<evidence type="ECO:0000313" key="1">
    <source>
        <dbReference type="EMBL" id="KHJ85393.1"/>
    </source>
</evidence>
<name>A0A0B1SJ77_OESDE</name>
<dbReference type="EMBL" id="KN564091">
    <property type="protein sequence ID" value="KHJ85393.1"/>
    <property type="molecule type" value="Genomic_DNA"/>
</dbReference>
<keyword evidence="2" id="KW-1185">Reference proteome</keyword>